<evidence type="ECO:0000313" key="1">
    <source>
        <dbReference type="EMBL" id="SEN51170.1"/>
    </source>
</evidence>
<proteinExistence type="predicted"/>
<organism evidence="1 2">
    <name type="scientific">Paracoccus alcaliphilus</name>
    <dbReference type="NCBI Taxonomy" id="34002"/>
    <lineage>
        <taxon>Bacteria</taxon>
        <taxon>Pseudomonadati</taxon>
        <taxon>Pseudomonadota</taxon>
        <taxon>Alphaproteobacteria</taxon>
        <taxon>Rhodobacterales</taxon>
        <taxon>Paracoccaceae</taxon>
        <taxon>Paracoccus</taxon>
    </lineage>
</organism>
<dbReference type="OrthoDB" id="7221235at2"/>
<sequence>MADDAYRRGYDLIDWSKPLPKIHKPRIAPARGAFPCPMLASDMLDEPLYSGADGKLYTSKAALRASYLPSGNPDGIRYDEVGNETIPLTPPETDTSGIDASIQKAISRLNA</sequence>
<reference evidence="1 2" key="1">
    <citation type="submission" date="2016-10" db="EMBL/GenBank/DDBJ databases">
        <authorList>
            <person name="de Groot N.N."/>
        </authorList>
    </citation>
    <scope>NUCLEOTIDE SEQUENCE [LARGE SCALE GENOMIC DNA]</scope>
    <source>
        <strain evidence="1 2">DSM 8512</strain>
    </source>
</reference>
<gene>
    <name evidence="1" type="ORF">SAMN04489859_1008117</name>
</gene>
<dbReference type="STRING" id="34002.SAMN04489859_1008117"/>
<dbReference type="EMBL" id="FODE01000008">
    <property type="protein sequence ID" value="SEN51170.1"/>
    <property type="molecule type" value="Genomic_DNA"/>
</dbReference>
<evidence type="ECO:0000313" key="2">
    <source>
        <dbReference type="Proteomes" id="UP000199054"/>
    </source>
</evidence>
<dbReference type="Proteomes" id="UP000199054">
    <property type="component" value="Unassembled WGS sequence"/>
</dbReference>
<dbReference type="AlphaFoldDB" id="A0A1H8H586"/>
<name>A0A1H8H586_9RHOB</name>
<protein>
    <submittedName>
        <fullName evidence="1">Uncharacterized protein</fullName>
    </submittedName>
</protein>
<keyword evidence="2" id="KW-1185">Reference proteome</keyword>
<accession>A0A1H8H586</accession>
<dbReference type="RefSeq" id="WP_090611314.1">
    <property type="nucleotide sequence ID" value="NZ_CP067124.1"/>
</dbReference>